<evidence type="ECO:0000256" key="1">
    <source>
        <dbReference type="SAM" id="MobiDB-lite"/>
    </source>
</evidence>
<feature type="signal peptide" evidence="3">
    <location>
        <begin position="1"/>
        <end position="18"/>
    </location>
</feature>
<keyword evidence="2" id="KW-0472">Membrane</keyword>
<keyword evidence="3" id="KW-0732">Signal</keyword>
<evidence type="ECO:0000313" key="5">
    <source>
        <dbReference type="Proteomes" id="UP000217790"/>
    </source>
</evidence>
<accession>A0A2H3DHM1</accession>
<dbReference type="OMA" id="QQCEVIH"/>
<gene>
    <name evidence="4" type="ORF">ARMGADRAFT_991005</name>
</gene>
<dbReference type="EMBL" id="KZ293653">
    <property type="protein sequence ID" value="PBK94709.1"/>
    <property type="molecule type" value="Genomic_DNA"/>
</dbReference>
<keyword evidence="2" id="KW-0812">Transmembrane</keyword>
<dbReference type="Proteomes" id="UP000217790">
    <property type="component" value="Unassembled WGS sequence"/>
</dbReference>
<dbReference type="OrthoDB" id="2563021at2759"/>
<keyword evidence="2" id="KW-1133">Transmembrane helix</keyword>
<evidence type="ECO:0000256" key="3">
    <source>
        <dbReference type="SAM" id="SignalP"/>
    </source>
</evidence>
<protein>
    <recommendedName>
        <fullName evidence="6">Fibronectin type-III domain-containing protein</fullName>
    </recommendedName>
</protein>
<reference evidence="5" key="1">
    <citation type="journal article" date="2017" name="Nat. Ecol. Evol.">
        <title>Genome expansion and lineage-specific genetic innovations in the forest pathogenic fungi Armillaria.</title>
        <authorList>
            <person name="Sipos G."/>
            <person name="Prasanna A.N."/>
            <person name="Walter M.C."/>
            <person name="O'Connor E."/>
            <person name="Balint B."/>
            <person name="Krizsan K."/>
            <person name="Kiss B."/>
            <person name="Hess J."/>
            <person name="Varga T."/>
            <person name="Slot J."/>
            <person name="Riley R."/>
            <person name="Boka B."/>
            <person name="Rigling D."/>
            <person name="Barry K."/>
            <person name="Lee J."/>
            <person name="Mihaltcheva S."/>
            <person name="LaButti K."/>
            <person name="Lipzen A."/>
            <person name="Waldron R."/>
            <person name="Moloney N.M."/>
            <person name="Sperisen C."/>
            <person name="Kredics L."/>
            <person name="Vagvoelgyi C."/>
            <person name="Patrignani A."/>
            <person name="Fitzpatrick D."/>
            <person name="Nagy I."/>
            <person name="Doyle S."/>
            <person name="Anderson J.B."/>
            <person name="Grigoriev I.V."/>
            <person name="Gueldener U."/>
            <person name="Muensterkoetter M."/>
            <person name="Nagy L.G."/>
        </authorList>
    </citation>
    <scope>NUCLEOTIDE SEQUENCE [LARGE SCALE GENOMIC DNA]</scope>
    <source>
        <strain evidence="5">Ar21-2</strain>
    </source>
</reference>
<dbReference type="InParanoid" id="A0A2H3DHM1"/>
<keyword evidence="5" id="KW-1185">Reference proteome</keyword>
<sequence length="407" mass="43712">MLTVLLVWTVIVIHFATAEVVPFLEPGFFFDYNKADEPVPILLTQQCEVIHIEWGRQSAIGKNPVAPYSLVVYTSTSIAATVIDAGSPPDLSFDWAVPFAPGTQYQICMFDSNGVAGGCQDMYTMIPNSNGTDISCPNVTSPVLSANGTVSQPSGPMSQYGFINQCTDVSVTPNEGTPPFTLTIAPALHPPYNLSSNTTDPITWTVSLSRAMPFFMSMVSSEGKIWVNGPLHVGAFGPTDCLAPGTVNANYAKSAAVRAGVGGLFGGAIFVAGILIVLFIWRRRRQGMQWSKMVEDLTPFNDQRSSITVIGYPQGLGMSREERGLDGVASLRSFSEFSPAYASSGVQSSRIFDGSSLVRIQSQPYVQHRDRGPAVDLPPSYSDPGRLASALERPPPMPAAKARCDLV</sequence>
<name>A0A2H3DHM1_ARMGA</name>
<evidence type="ECO:0008006" key="6">
    <source>
        <dbReference type="Google" id="ProtNLM"/>
    </source>
</evidence>
<feature type="region of interest" description="Disordered" evidence="1">
    <location>
        <begin position="369"/>
        <end position="407"/>
    </location>
</feature>
<dbReference type="AlphaFoldDB" id="A0A2H3DHM1"/>
<organism evidence="4 5">
    <name type="scientific">Armillaria gallica</name>
    <name type="common">Bulbous honey fungus</name>
    <name type="synonym">Armillaria bulbosa</name>
    <dbReference type="NCBI Taxonomy" id="47427"/>
    <lineage>
        <taxon>Eukaryota</taxon>
        <taxon>Fungi</taxon>
        <taxon>Dikarya</taxon>
        <taxon>Basidiomycota</taxon>
        <taxon>Agaricomycotina</taxon>
        <taxon>Agaricomycetes</taxon>
        <taxon>Agaricomycetidae</taxon>
        <taxon>Agaricales</taxon>
        <taxon>Marasmiineae</taxon>
        <taxon>Physalacriaceae</taxon>
        <taxon>Armillaria</taxon>
    </lineage>
</organism>
<evidence type="ECO:0000256" key="2">
    <source>
        <dbReference type="SAM" id="Phobius"/>
    </source>
</evidence>
<feature type="chain" id="PRO_5013601502" description="Fibronectin type-III domain-containing protein" evidence="3">
    <location>
        <begin position="19"/>
        <end position="407"/>
    </location>
</feature>
<evidence type="ECO:0000313" key="4">
    <source>
        <dbReference type="EMBL" id="PBK94709.1"/>
    </source>
</evidence>
<feature type="transmembrane region" description="Helical" evidence="2">
    <location>
        <begin position="259"/>
        <end position="281"/>
    </location>
</feature>
<proteinExistence type="predicted"/>